<sequence>MVNAGFTGSETTVRDAVAKWRKQVNSPVIAPVRLPSASRVSRWLMPRRMIRGEENYASRFIESMCQKRTATEKWRNSCRSTSIEC</sequence>
<organism evidence="1">
    <name type="scientific">Klebsiella pneumoniae</name>
    <dbReference type="NCBI Taxonomy" id="573"/>
    <lineage>
        <taxon>Bacteria</taxon>
        <taxon>Pseudomonadati</taxon>
        <taxon>Pseudomonadota</taxon>
        <taxon>Gammaproteobacteria</taxon>
        <taxon>Enterobacterales</taxon>
        <taxon>Enterobacteriaceae</taxon>
        <taxon>Klebsiella/Raoultella group</taxon>
        <taxon>Klebsiella</taxon>
        <taxon>Klebsiella pneumoniae complex</taxon>
    </lineage>
</organism>
<evidence type="ECO:0000313" key="1">
    <source>
        <dbReference type="EMBL" id="QTX14261.1"/>
    </source>
</evidence>
<reference evidence="1" key="1">
    <citation type="submission" date="2020-01" db="EMBL/GenBank/DDBJ databases">
        <authorList>
            <person name="Qin S."/>
        </authorList>
    </citation>
    <scope>NUCLEOTIDE SEQUENCE</scope>
    <source>
        <strain evidence="1">CVir17-16-YZ6g</strain>
        <plasmid evidence="1">p17-15-vir-like</plasmid>
    </source>
</reference>
<dbReference type="AlphaFoldDB" id="A0A8B0STE0"/>
<protein>
    <submittedName>
        <fullName evidence="1">Transposase</fullName>
    </submittedName>
</protein>
<proteinExistence type="predicted"/>
<name>A0A8B0STE0_KLEPN</name>
<dbReference type="EMBL" id="MN956836">
    <property type="protein sequence ID" value="QTX14261.1"/>
    <property type="molecule type" value="Genomic_DNA"/>
</dbReference>
<accession>A0A8B0STE0</accession>
<geneLocation type="plasmid" evidence="1">
    <name>p17-15-vir-like</name>
</geneLocation>
<keyword evidence="1" id="KW-0614">Plasmid</keyword>